<keyword evidence="6 7" id="KW-0472">Membrane</keyword>
<dbReference type="InterPro" id="IPR027417">
    <property type="entry name" value="P-loop_NTPase"/>
</dbReference>
<evidence type="ECO:0000256" key="3">
    <source>
        <dbReference type="ARBA" id="ARBA00022741"/>
    </source>
</evidence>
<evidence type="ECO:0000256" key="1">
    <source>
        <dbReference type="ARBA" id="ARBA00004651"/>
    </source>
</evidence>
<evidence type="ECO:0000259" key="9">
    <source>
        <dbReference type="PROSITE" id="PS50929"/>
    </source>
</evidence>
<evidence type="ECO:0000256" key="7">
    <source>
        <dbReference type="SAM" id="Phobius"/>
    </source>
</evidence>
<dbReference type="STRING" id="888061.AXF15_08990"/>
<organism evidence="10 11">
    <name type="scientific">Desulfomicrobium orale DSM 12838</name>
    <dbReference type="NCBI Taxonomy" id="888061"/>
    <lineage>
        <taxon>Bacteria</taxon>
        <taxon>Pseudomonadati</taxon>
        <taxon>Thermodesulfobacteriota</taxon>
        <taxon>Desulfovibrionia</taxon>
        <taxon>Desulfovibrionales</taxon>
        <taxon>Desulfomicrobiaceae</taxon>
        <taxon>Desulfomicrobium</taxon>
    </lineage>
</organism>
<gene>
    <name evidence="10" type="ORF">AXF15_08990</name>
</gene>
<evidence type="ECO:0000256" key="5">
    <source>
        <dbReference type="ARBA" id="ARBA00022989"/>
    </source>
</evidence>
<evidence type="ECO:0008006" key="12">
    <source>
        <dbReference type="Google" id="ProtNLM"/>
    </source>
</evidence>
<feature type="domain" description="ABC transmembrane type-1" evidence="9">
    <location>
        <begin position="25"/>
        <end position="307"/>
    </location>
</feature>
<reference evidence="11" key="1">
    <citation type="submission" date="2016-02" db="EMBL/GenBank/DDBJ databases">
        <authorList>
            <person name="Holder M.E."/>
            <person name="Ajami N.J."/>
            <person name="Petrosino J.F."/>
        </authorList>
    </citation>
    <scope>NUCLEOTIDE SEQUENCE [LARGE SCALE GENOMIC DNA]</scope>
    <source>
        <strain evidence="11">DSM 12838</strain>
    </source>
</reference>
<feature type="transmembrane region" description="Helical" evidence="7">
    <location>
        <begin position="135"/>
        <end position="157"/>
    </location>
</feature>
<dbReference type="PANTHER" id="PTHR24221">
    <property type="entry name" value="ATP-BINDING CASSETTE SUB-FAMILY B"/>
    <property type="match status" value="1"/>
</dbReference>
<comment type="subcellular location">
    <subcellularLocation>
        <location evidence="1">Cell membrane</location>
        <topology evidence="1">Multi-pass membrane protein</topology>
    </subcellularLocation>
</comment>
<dbReference type="Gene3D" id="3.40.50.300">
    <property type="entry name" value="P-loop containing nucleotide triphosphate hydrolases"/>
    <property type="match status" value="1"/>
</dbReference>
<sequence>MLMEKKRGFFSFLFAITKEKLGLWLVAAILNSLQTFLVTVFYGFALKYTLDGISSGNETEFKIGVIIMLIGSCYFIFGLPFFSYLLYKSMSMVKSKIRQNIFKRIVTFKYSDIEYTHSGKYLSIMHNDIDRIMNLFDWSFIGMLQAIISGIFSIFIIFYYSKIIVFVSLISGIILLYLSFINLKINKHLNEQLYEHFSERMKLTADFVDNFILIKIYDIVSVITSSIYDLCQSIYHCQVSINKFGVVLNSLKSVITELILFGVVIFIGSYQIAQGDLTFGELMLILQLGVGIVFFFNSIGNYFISTQYSFLCLERVYNECMRVVVEEKHAILTKKTQASLEFEQVTFGYDSRGQKVLDNISFCLEGPAIVNLTGKNGTGKSTIFKLIMKLYSPQSGTIKINGVDIQNVSQENISKIVACVPQKIIFFEDTIYNNLTYGLSISELELESIAESVGILELIDSFPNRFEEILFEGGYELSGGEKQRLALVRALAQHPDILLLDEFDSNMDPLSAQKIYNYLNSNNILAVIVTHNMENILKSSIVSGKKYTEISL</sequence>
<evidence type="ECO:0000256" key="6">
    <source>
        <dbReference type="ARBA" id="ARBA00023136"/>
    </source>
</evidence>
<name>A0A0X8JRJ1_9BACT</name>
<dbReference type="Proteomes" id="UP000063964">
    <property type="component" value="Chromosome"/>
</dbReference>
<dbReference type="InterPro" id="IPR003439">
    <property type="entry name" value="ABC_transporter-like_ATP-bd"/>
</dbReference>
<dbReference type="InterPro" id="IPR003593">
    <property type="entry name" value="AAA+_ATPase"/>
</dbReference>
<evidence type="ECO:0000313" key="10">
    <source>
        <dbReference type="EMBL" id="AMD93223.1"/>
    </source>
</evidence>
<dbReference type="KEGG" id="doa:AXF15_08990"/>
<dbReference type="Gene3D" id="1.20.1560.10">
    <property type="entry name" value="ABC transporter type 1, transmembrane domain"/>
    <property type="match status" value="1"/>
</dbReference>
<feature type="transmembrane region" description="Helical" evidence="7">
    <location>
        <begin position="65"/>
        <end position="87"/>
    </location>
</feature>
<dbReference type="PROSITE" id="PS50929">
    <property type="entry name" value="ABC_TM1F"/>
    <property type="match status" value="1"/>
</dbReference>
<keyword evidence="3" id="KW-0547">Nucleotide-binding</keyword>
<dbReference type="InterPro" id="IPR036640">
    <property type="entry name" value="ABC1_TM_sf"/>
</dbReference>
<feature type="transmembrane region" description="Helical" evidence="7">
    <location>
        <begin position="284"/>
        <end position="304"/>
    </location>
</feature>
<dbReference type="GO" id="GO:0140359">
    <property type="term" value="F:ABC-type transporter activity"/>
    <property type="evidence" value="ECO:0007669"/>
    <property type="project" value="InterPro"/>
</dbReference>
<dbReference type="PROSITE" id="PS50893">
    <property type="entry name" value="ABC_TRANSPORTER_2"/>
    <property type="match status" value="1"/>
</dbReference>
<evidence type="ECO:0000259" key="8">
    <source>
        <dbReference type="PROSITE" id="PS50893"/>
    </source>
</evidence>
<dbReference type="InterPro" id="IPR011527">
    <property type="entry name" value="ABC1_TM_dom"/>
</dbReference>
<keyword evidence="5 7" id="KW-1133">Transmembrane helix</keyword>
<keyword evidence="4" id="KW-0067">ATP-binding</keyword>
<keyword evidence="2 7" id="KW-0812">Transmembrane</keyword>
<dbReference type="Pfam" id="PF00005">
    <property type="entry name" value="ABC_tran"/>
    <property type="match status" value="1"/>
</dbReference>
<dbReference type="InterPro" id="IPR017871">
    <property type="entry name" value="ABC_transporter-like_CS"/>
</dbReference>
<evidence type="ECO:0000256" key="4">
    <source>
        <dbReference type="ARBA" id="ARBA00022840"/>
    </source>
</evidence>
<dbReference type="AlphaFoldDB" id="A0A0X8JRJ1"/>
<dbReference type="EMBL" id="CP014230">
    <property type="protein sequence ID" value="AMD93223.1"/>
    <property type="molecule type" value="Genomic_DNA"/>
</dbReference>
<dbReference type="PROSITE" id="PS00211">
    <property type="entry name" value="ABC_TRANSPORTER_1"/>
    <property type="match status" value="1"/>
</dbReference>
<dbReference type="Pfam" id="PF00664">
    <property type="entry name" value="ABC_membrane"/>
    <property type="match status" value="1"/>
</dbReference>
<proteinExistence type="predicted"/>
<evidence type="ECO:0000256" key="2">
    <source>
        <dbReference type="ARBA" id="ARBA00022692"/>
    </source>
</evidence>
<feature type="transmembrane region" description="Helical" evidence="7">
    <location>
        <begin position="163"/>
        <end position="183"/>
    </location>
</feature>
<keyword evidence="11" id="KW-1185">Reference proteome</keyword>
<protein>
    <recommendedName>
        <fullName evidence="12">ABC transporter ATP-binding protein</fullName>
    </recommendedName>
</protein>
<evidence type="ECO:0000313" key="11">
    <source>
        <dbReference type="Proteomes" id="UP000063964"/>
    </source>
</evidence>
<dbReference type="InterPro" id="IPR039421">
    <property type="entry name" value="Type_1_exporter"/>
</dbReference>
<dbReference type="SUPFAM" id="SSF52540">
    <property type="entry name" value="P-loop containing nucleoside triphosphate hydrolases"/>
    <property type="match status" value="1"/>
</dbReference>
<dbReference type="SUPFAM" id="SSF90123">
    <property type="entry name" value="ABC transporter transmembrane region"/>
    <property type="match status" value="1"/>
</dbReference>
<dbReference type="PANTHER" id="PTHR24221:SF654">
    <property type="entry name" value="ATP-BINDING CASSETTE SUB-FAMILY B MEMBER 6"/>
    <property type="match status" value="1"/>
</dbReference>
<dbReference type="GO" id="GO:0016887">
    <property type="term" value="F:ATP hydrolysis activity"/>
    <property type="evidence" value="ECO:0007669"/>
    <property type="project" value="InterPro"/>
</dbReference>
<accession>A0A0X8JRJ1</accession>
<feature type="transmembrane region" description="Helical" evidence="7">
    <location>
        <begin position="254"/>
        <end position="272"/>
    </location>
</feature>
<dbReference type="OrthoDB" id="9760168at2"/>
<feature type="transmembrane region" description="Helical" evidence="7">
    <location>
        <begin position="21"/>
        <end position="45"/>
    </location>
</feature>
<feature type="domain" description="ABC transporter" evidence="8">
    <location>
        <begin position="340"/>
        <end position="550"/>
    </location>
</feature>
<dbReference type="GO" id="GO:0005524">
    <property type="term" value="F:ATP binding"/>
    <property type="evidence" value="ECO:0007669"/>
    <property type="project" value="UniProtKB-KW"/>
</dbReference>
<dbReference type="SMART" id="SM00382">
    <property type="entry name" value="AAA"/>
    <property type="match status" value="1"/>
</dbReference>
<dbReference type="GO" id="GO:0005886">
    <property type="term" value="C:plasma membrane"/>
    <property type="evidence" value="ECO:0007669"/>
    <property type="project" value="UniProtKB-SubCell"/>
</dbReference>